<dbReference type="InParanoid" id="A0A1X7TDL2"/>
<proteinExistence type="predicted"/>
<dbReference type="AlphaFoldDB" id="A0A1X7TDL2"/>
<organism evidence="1">
    <name type="scientific">Amphimedon queenslandica</name>
    <name type="common">Sponge</name>
    <dbReference type="NCBI Taxonomy" id="400682"/>
    <lineage>
        <taxon>Eukaryota</taxon>
        <taxon>Metazoa</taxon>
        <taxon>Porifera</taxon>
        <taxon>Demospongiae</taxon>
        <taxon>Heteroscleromorpha</taxon>
        <taxon>Haplosclerida</taxon>
        <taxon>Niphatidae</taxon>
        <taxon>Amphimedon</taxon>
    </lineage>
</organism>
<accession>A0A1X7TDL2</accession>
<reference evidence="1" key="1">
    <citation type="submission" date="2017-05" db="UniProtKB">
        <authorList>
            <consortium name="EnsemblMetazoa"/>
        </authorList>
    </citation>
    <scope>IDENTIFICATION</scope>
</reference>
<evidence type="ECO:0000313" key="1">
    <source>
        <dbReference type="EnsemblMetazoa" id="Aqu2.1.12700_001"/>
    </source>
</evidence>
<sequence>MPLLELRKCIAKCLLLKHQYCVDCWHFAPTSHLPLRLNEQNTFPEKIEKNSEFKGRQLCEVCRARGKKS</sequence>
<protein>
    <submittedName>
        <fullName evidence="1">Uncharacterized protein</fullName>
    </submittedName>
</protein>
<name>A0A1X7TDL2_AMPQE</name>
<dbReference type="EnsemblMetazoa" id="Aqu2.1.12700_001">
    <property type="protein sequence ID" value="Aqu2.1.12700_001"/>
    <property type="gene ID" value="Aqu2.1.12700"/>
</dbReference>